<dbReference type="Pfam" id="PF01159">
    <property type="entry name" value="Ribosomal_L6e"/>
    <property type="match status" value="1"/>
</dbReference>
<name>A0A1D2MMN6_ORCCI</name>
<keyword evidence="2 9" id="KW-0689">Ribosomal protein</keyword>
<dbReference type="Proteomes" id="UP000094527">
    <property type="component" value="Unassembled WGS sequence"/>
</dbReference>
<dbReference type="EMBL" id="LJIJ01000840">
    <property type="protein sequence ID" value="ODM94218.1"/>
    <property type="molecule type" value="Genomic_DNA"/>
</dbReference>
<dbReference type="GO" id="GO:0003723">
    <property type="term" value="F:RNA binding"/>
    <property type="evidence" value="ECO:0007669"/>
    <property type="project" value="TreeGrafter"/>
</dbReference>
<organism evidence="9 10">
    <name type="scientific">Orchesella cincta</name>
    <name type="common">Springtail</name>
    <name type="synonym">Podura cincta</name>
    <dbReference type="NCBI Taxonomy" id="48709"/>
    <lineage>
        <taxon>Eukaryota</taxon>
        <taxon>Metazoa</taxon>
        <taxon>Ecdysozoa</taxon>
        <taxon>Arthropoda</taxon>
        <taxon>Hexapoda</taxon>
        <taxon>Collembola</taxon>
        <taxon>Entomobryomorpha</taxon>
        <taxon>Entomobryoidea</taxon>
        <taxon>Orchesellidae</taxon>
        <taxon>Orchesellinae</taxon>
        <taxon>Orchesella</taxon>
    </lineage>
</organism>
<dbReference type="Gene3D" id="2.30.30.30">
    <property type="match status" value="1"/>
</dbReference>
<dbReference type="PANTHER" id="PTHR10715:SF0">
    <property type="entry name" value="LARGE RIBOSOMAL SUBUNIT PROTEIN EL6"/>
    <property type="match status" value="1"/>
</dbReference>
<protein>
    <recommendedName>
        <fullName evidence="5">Large ribosomal subunit protein eL6</fullName>
    </recommendedName>
    <alternativeName>
        <fullName evidence="6">60S ribosomal protein L6</fullName>
    </alternativeName>
</protein>
<dbReference type="InterPro" id="IPR008991">
    <property type="entry name" value="Translation_prot_SH3-like_sf"/>
</dbReference>
<dbReference type="PANTHER" id="PTHR10715">
    <property type="entry name" value="60S RIBOSOMAL PROTEIN L6"/>
    <property type="match status" value="1"/>
</dbReference>
<sequence>MSAKNPRAGHKNPLLVPGVHRFGRSAMYHKRGMFIKRNLKTVQKTTAKKPVFVEKPVGGAQNGEKRLVQVKKSKRYHPTAIGKTRRVVQRPSVIRRNRLRGTLTPGTVLILLAGRHAGKRVVLLRQLESGLLLVTGPFKLNGVPLRRVNQQFVIATSTRLDLSKIEVAENLNDTYFRRDKKALRKQRQQQEGEIFASVKDGYTLTETRKKDQGELDKQILSVVKTSKDKKLLLKYLASPFALRSGQYPHRMKF</sequence>
<dbReference type="CDD" id="cd13156">
    <property type="entry name" value="KOW_RPL6"/>
    <property type="match status" value="1"/>
</dbReference>
<accession>A0A1D2MMN6</accession>
<dbReference type="GO" id="GO:0003735">
    <property type="term" value="F:structural constituent of ribosome"/>
    <property type="evidence" value="ECO:0007669"/>
    <property type="project" value="InterPro"/>
</dbReference>
<evidence type="ECO:0000259" key="8">
    <source>
        <dbReference type="Pfam" id="PF03868"/>
    </source>
</evidence>
<comment type="function">
    <text evidence="4">Component of the large ribosomal subunit. The ribosome is a large ribonucleoprotein complex responsible for the synthesis of proteins in the cell.</text>
</comment>
<comment type="similarity">
    <text evidence="1">Belongs to the eukaryotic ribosomal protein eL6 family.</text>
</comment>
<dbReference type="InterPro" id="IPR014722">
    <property type="entry name" value="Rib_uL2_dom2"/>
</dbReference>
<comment type="caution">
    <text evidence="9">The sequence shown here is derived from an EMBL/GenBank/DDBJ whole genome shotgun (WGS) entry which is preliminary data.</text>
</comment>
<comment type="subunit">
    <text evidence="7">Component of the large ribosomal subunit. May bind IPO9 with low affinity.</text>
</comment>
<dbReference type="GO" id="GO:0002181">
    <property type="term" value="P:cytoplasmic translation"/>
    <property type="evidence" value="ECO:0007669"/>
    <property type="project" value="TreeGrafter"/>
</dbReference>
<dbReference type="InterPro" id="IPR000915">
    <property type="entry name" value="60S_ribosomal_eL6"/>
</dbReference>
<dbReference type="OMA" id="KWYNADD"/>
<keyword evidence="10" id="KW-1185">Reference proteome</keyword>
<evidence type="ECO:0000256" key="2">
    <source>
        <dbReference type="ARBA" id="ARBA00022980"/>
    </source>
</evidence>
<reference evidence="9 10" key="1">
    <citation type="journal article" date="2016" name="Genome Biol. Evol.">
        <title>Gene Family Evolution Reflects Adaptation to Soil Environmental Stressors in the Genome of the Collembolan Orchesella cincta.</title>
        <authorList>
            <person name="Faddeeva-Vakhrusheva A."/>
            <person name="Derks M.F."/>
            <person name="Anvar S.Y."/>
            <person name="Agamennone V."/>
            <person name="Suring W."/>
            <person name="Smit S."/>
            <person name="van Straalen N.M."/>
            <person name="Roelofs D."/>
        </authorList>
    </citation>
    <scope>NUCLEOTIDE SEQUENCE [LARGE SCALE GENOMIC DNA]</scope>
    <source>
        <tissue evidence="9">Mixed pool</tissue>
    </source>
</reference>
<dbReference type="InterPro" id="IPR005568">
    <property type="entry name" value="Ribosomal_uL6_N"/>
</dbReference>
<evidence type="ECO:0000256" key="5">
    <source>
        <dbReference type="ARBA" id="ARBA00035233"/>
    </source>
</evidence>
<proteinExistence type="inferred from homology"/>
<dbReference type="GO" id="GO:0022625">
    <property type="term" value="C:cytosolic large ribosomal subunit"/>
    <property type="evidence" value="ECO:0007669"/>
    <property type="project" value="TreeGrafter"/>
</dbReference>
<dbReference type="AlphaFoldDB" id="A0A1D2MMN6"/>
<dbReference type="FunFam" id="2.30.30.30:FF:000014">
    <property type="entry name" value="60S ribosomal protein L6"/>
    <property type="match status" value="1"/>
</dbReference>
<evidence type="ECO:0000256" key="4">
    <source>
        <dbReference type="ARBA" id="ARBA00034092"/>
    </source>
</evidence>
<evidence type="ECO:0000313" key="10">
    <source>
        <dbReference type="Proteomes" id="UP000094527"/>
    </source>
</evidence>
<dbReference type="STRING" id="48709.A0A1D2MMN6"/>
<dbReference type="Pfam" id="PF03868">
    <property type="entry name" value="Ribosomal_L6e_N"/>
    <property type="match status" value="1"/>
</dbReference>
<evidence type="ECO:0000256" key="6">
    <source>
        <dbReference type="ARBA" id="ARBA00035351"/>
    </source>
</evidence>
<evidence type="ECO:0000256" key="1">
    <source>
        <dbReference type="ARBA" id="ARBA00010592"/>
    </source>
</evidence>
<evidence type="ECO:0000256" key="7">
    <source>
        <dbReference type="ARBA" id="ARBA00046388"/>
    </source>
</evidence>
<evidence type="ECO:0000313" key="9">
    <source>
        <dbReference type="EMBL" id="ODM94218.1"/>
    </source>
</evidence>
<dbReference type="GO" id="GO:0000027">
    <property type="term" value="P:ribosomal large subunit assembly"/>
    <property type="evidence" value="ECO:0007669"/>
    <property type="project" value="TreeGrafter"/>
</dbReference>
<dbReference type="InterPro" id="IPR041997">
    <property type="entry name" value="Ribosomal_eL6_KOW"/>
</dbReference>
<keyword evidence="3" id="KW-0687">Ribonucleoprotein</keyword>
<feature type="domain" description="Large ribosomal subunit protein uL6 N-terminal" evidence="8">
    <location>
        <begin position="9"/>
        <end position="56"/>
    </location>
</feature>
<dbReference type="OrthoDB" id="2436667at2759"/>
<gene>
    <name evidence="9" type="ORF">Ocin01_12463</name>
</gene>
<evidence type="ECO:0000256" key="3">
    <source>
        <dbReference type="ARBA" id="ARBA00023274"/>
    </source>
</evidence>
<dbReference type="SUPFAM" id="SSF50104">
    <property type="entry name" value="Translation proteins SH3-like domain"/>
    <property type="match status" value="1"/>
</dbReference>